<dbReference type="Pfam" id="PF13895">
    <property type="entry name" value="Ig_2"/>
    <property type="match status" value="1"/>
</dbReference>
<evidence type="ECO:0000256" key="4">
    <source>
        <dbReference type="SAM" id="Phobius"/>
    </source>
</evidence>
<dbReference type="AlphaFoldDB" id="A0AAW1ERU4"/>
<evidence type="ECO:0000256" key="5">
    <source>
        <dbReference type="SAM" id="SignalP"/>
    </source>
</evidence>
<evidence type="ECO:0000313" key="7">
    <source>
        <dbReference type="EMBL" id="KAK9525103.1"/>
    </source>
</evidence>
<keyword evidence="1 5" id="KW-0732">Signal</keyword>
<dbReference type="InterPro" id="IPR036179">
    <property type="entry name" value="Ig-like_dom_sf"/>
</dbReference>
<dbReference type="PANTHER" id="PTHR11481">
    <property type="entry name" value="IMMUNOGLOBULIN FC RECEPTOR"/>
    <property type="match status" value="1"/>
</dbReference>
<name>A0AAW1ERU4_ZOAVI</name>
<comment type="caution">
    <text evidence="7">The sequence shown here is derived from an EMBL/GenBank/DDBJ whole genome shotgun (WGS) entry which is preliminary data.</text>
</comment>
<gene>
    <name evidence="7" type="ORF">VZT92_017438</name>
</gene>
<feature type="domain" description="Ig-like" evidence="6">
    <location>
        <begin position="103"/>
        <end position="181"/>
    </location>
</feature>
<evidence type="ECO:0000256" key="3">
    <source>
        <dbReference type="SAM" id="MobiDB-lite"/>
    </source>
</evidence>
<keyword evidence="2" id="KW-1015">Disulfide bond</keyword>
<dbReference type="SMART" id="SM00408">
    <property type="entry name" value="IGc2"/>
    <property type="match status" value="1"/>
</dbReference>
<sequence>MEVTALCSRLSMTVLFLLCALDQKVGSARVVANRLQLFEYEALIVRCEGLRGERLSCRTTRKLESTGSSCFIKNAFPEDSGEYWCETGAVKSSNSVNITVTAGSVILESPVLPVAEGAAVTLRCRNKTTSSNITAHFYKDGLLIRSSSTGNISILSVSRSDEGLYKCRIPDGGESAESWLTVRETSPSSSSAPWIVVTVLLMVLLLAVGLLHFASDYWHRALLYLSTRTLGPRSAPDQAEANAADADKGTCAVVTQKRKKKDEDELLSRPLYCTVGPGDPQHLAEPSASTNPSTKENDLPVYSTIP</sequence>
<keyword evidence="8" id="KW-1185">Reference proteome</keyword>
<dbReference type="InterPro" id="IPR050488">
    <property type="entry name" value="Ig_Fc_receptor"/>
</dbReference>
<dbReference type="PROSITE" id="PS50835">
    <property type="entry name" value="IG_LIKE"/>
    <property type="match status" value="1"/>
</dbReference>
<dbReference type="GO" id="GO:0009897">
    <property type="term" value="C:external side of plasma membrane"/>
    <property type="evidence" value="ECO:0007669"/>
    <property type="project" value="TreeGrafter"/>
</dbReference>
<keyword evidence="4" id="KW-0812">Transmembrane</keyword>
<dbReference type="InterPro" id="IPR003598">
    <property type="entry name" value="Ig_sub2"/>
</dbReference>
<dbReference type="InterPro" id="IPR007110">
    <property type="entry name" value="Ig-like_dom"/>
</dbReference>
<dbReference type="GO" id="GO:0004888">
    <property type="term" value="F:transmembrane signaling receptor activity"/>
    <property type="evidence" value="ECO:0007669"/>
    <property type="project" value="TreeGrafter"/>
</dbReference>
<proteinExistence type="predicted"/>
<dbReference type="InterPro" id="IPR013783">
    <property type="entry name" value="Ig-like_fold"/>
</dbReference>
<feature type="chain" id="PRO_5043475007" description="Ig-like domain-containing protein" evidence="5">
    <location>
        <begin position="28"/>
        <end position="306"/>
    </location>
</feature>
<feature type="signal peptide" evidence="5">
    <location>
        <begin position="1"/>
        <end position="27"/>
    </location>
</feature>
<feature type="region of interest" description="Disordered" evidence="3">
    <location>
        <begin position="269"/>
        <end position="306"/>
    </location>
</feature>
<dbReference type="Gene3D" id="2.60.40.10">
    <property type="entry name" value="Immunoglobulins"/>
    <property type="match status" value="2"/>
</dbReference>
<dbReference type="Proteomes" id="UP001488805">
    <property type="component" value="Unassembled WGS sequence"/>
</dbReference>
<reference evidence="7 8" key="1">
    <citation type="journal article" date="2024" name="Genome Biol. Evol.">
        <title>Chromosome-level genome assembly of the viviparous eelpout Zoarces viviparus.</title>
        <authorList>
            <person name="Fuhrmann N."/>
            <person name="Brasseur M.V."/>
            <person name="Bakowski C.E."/>
            <person name="Podsiadlowski L."/>
            <person name="Prost S."/>
            <person name="Krehenwinkel H."/>
            <person name="Mayer C."/>
        </authorList>
    </citation>
    <scope>NUCLEOTIDE SEQUENCE [LARGE SCALE GENOMIC DNA]</scope>
    <source>
        <strain evidence="7">NO-MEL_2022_Ind0_liver</strain>
    </source>
</reference>
<dbReference type="EMBL" id="JBCEZU010000145">
    <property type="protein sequence ID" value="KAK9525103.1"/>
    <property type="molecule type" value="Genomic_DNA"/>
</dbReference>
<evidence type="ECO:0000256" key="2">
    <source>
        <dbReference type="ARBA" id="ARBA00023157"/>
    </source>
</evidence>
<dbReference type="PANTHER" id="PTHR11481:SF64">
    <property type="entry name" value="FC RECEPTOR-LIKE PROTEIN 4"/>
    <property type="match status" value="1"/>
</dbReference>
<keyword evidence="4" id="KW-1133">Transmembrane helix</keyword>
<dbReference type="GO" id="GO:0007166">
    <property type="term" value="P:cell surface receptor signaling pathway"/>
    <property type="evidence" value="ECO:0007669"/>
    <property type="project" value="TreeGrafter"/>
</dbReference>
<dbReference type="InterPro" id="IPR003599">
    <property type="entry name" value="Ig_sub"/>
</dbReference>
<keyword evidence="4" id="KW-0472">Membrane</keyword>
<accession>A0AAW1ERU4</accession>
<dbReference type="GO" id="GO:0006955">
    <property type="term" value="P:immune response"/>
    <property type="evidence" value="ECO:0007669"/>
    <property type="project" value="TreeGrafter"/>
</dbReference>
<dbReference type="SUPFAM" id="SSF48726">
    <property type="entry name" value="Immunoglobulin"/>
    <property type="match status" value="2"/>
</dbReference>
<feature type="transmembrane region" description="Helical" evidence="4">
    <location>
        <begin position="192"/>
        <end position="214"/>
    </location>
</feature>
<protein>
    <recommendedName>
        <fullName evidence="6">Ig-like domain-containing protein</fullName>
    </recommendedName>
</protein>
<dbReference type="SMART" id="SM00409">
    <property type="entry name" value="IG"/>
    <property type="match status" value="2"/>
</dbReference>
<evidence type="ECO:0000259" key="6">
    <source>
        <dbReference type="PROSITE" id="PS50835"/>
    </source>
</evidence>
<evidence type="ECO:0000313" key="8">
    <source>
        <dbReference type="Proteomes" id="UP001488805"/>
    </source>
</evidence>
<organism evidence="7 8">
    <name type="scientific">Zoarces viviparus</name>
    <name type="common">Viviparous eelpout</name>
    <name type="synonym">Blennius viviparus</name>
    <dbReference type="NCBI Taxonomy" id="48416"/>
    <lineage>
        <taxon>Eukaryota</taxon>
        <taxon>Metazoa</taxon>
        <taxon>Chordata</taxon>
        <taxon>Craniata</taxon>
        <taxon>Vertebrata</taxon>
        <taxon>Euteleostomi</taxon>
        <taxon>Actinopterygii</taxon>
        <taxon>Neopterygii</taxon>
        <taxon>Teleostei</taxon>
        <taxon>Neoteleostei</taxon>
        <taxon>Acanthomorphata</taxon>
        <taxon>Eupercaria</taxon>
        <taxon>Perciformes</taxon>
        <taxon>Cottioidei</taxon>
        <taxon>Zoarcales</taxon>
        <taxon>Zoarcidae</taxon>
        <taxon>Zoarcinae</taxon>
        <taxon>Zoarces</taxon>
    </lineage>
</organism>
<evidence type="ECO:0000256" key="1">
    <source>
        <dbReference type="ARBA" id="ARBA00022729"/>
    </source>
</evidence>